<dbReference type="SUPFAM" id="SSF48097">
    <property type="entry name" value="Regulator of G-protein signaling, RGS"/>
    <property type="match status" value="1"/>
</dbReference>
<evidence type="ECO:0000256" key="3">
    <source>
        <dbReference type="ARBA" id="ARBA00022991"/>
    </source>
</evidence>
<evidence type="ECO:0000313" key="6">
    <source>
        <dbReference type="EMBL" id="PKS07320.1"/>
    </source>
</evidence>
<dbReference type="InterPro" id="IPR000014">
    <property type="entry name" value="PAS"/>
</dbReference>
<dbReference type="PANTHER" id="PTHR47429:SF2">
    <property type="entry name" value="PROTEIN TWIN LOV 1"/>
    <property type="match status" value="1"/>
</dbReference>
<feature type="region of interest" description="Disordered" evidence="4">
    <location>
        <begin position="1"/>
        <end position="59"/>
    </location>
</feature>
<feature type="compositionally biased region" description="Polar residues" evidence="4">
    <location>
        <begin position="92"/>
        <end position="107"/>
    </location>
</feature>
<keyword evidence="3" id="KW-0157">Chromophore</keyword>
<dbReference type="SMART" id="SM00315">
    <property type="entry name" value="RGS"/>
    <property type="match status" value="1"/>
</dbReference>
<dbReference type="Gene3D" id="1.10.167.10">
    <property type="entry name" value="Regulator of G-protein Signalling 4, domain 2"/>
    <property type="match status" value="1"/>
</dbReference>
<dbReference type="VEuPathDB" id="FungiDB:jhhlp_005922"/>
<dbReference type="Proteomes" id="UP000233524">
    <property type="component" value="Unassembled WGS sequence"/>
</dbReference>
<dbReference type="Pfam" id="PF13426">
    <property type="entry name" value="PAS_9"/>
    <property type="match status" value="1"/>
</dbReference>
<dbReference type="OrthoDB" id="447251at2759"/>
<feature type="compositionally biased region" description="Basic and acidic residues" evidence="4">
    <location>
        <begin position="415"/>
        <end position="424"/>
    </location>
</feature>
<feature type="domain" description="RGS" evidence="5">
    <location>
        <begin position="144"/>
        <end position="265"/>
    </location>
</feature>
<evidence type="ECO:0000256" key="2">
    <source>
        <dbReference type="ARBA" id="ARBA00022643"/>
    </source>
</evidence>
<dbReference type="Pfam" id="PF00615">
    <property type="entry name" value="RGS"/>
    <property type="match status" value="1"/>
</dbReference>
<sequence>MPPTAGPVTPPYDDYGRRRSSSVLPLDHSEAVVLKKADESRPPVILSPPPTPKASRRNNNVARLSQRLRSNSGLSLHANEDALRRYTDYNPDGSSRSPLFTPVNWQGGSNGEKASRRFDRRSLHIDYGPPETTLPIPDYFSQEVFHMVLNNPSAAHRLLRYAQRKGCGENMAYLMKVQEYSASVDQLTTLLATISTNYTMLSATSPIHLPSTLTKSLNADIKHVTGSILPGLENLFLESKTCIEQRLVRDVYPSFVKRQLCLTTTRALVSERCFRETEFPGLGSAFCITDVTLEGCPIEFVSDDFLKLTGRRREQVIHRNGIFLQGPLTDLASVFRIREVLSRNEECVELLINHLDDGTPFWNLVYICPIPGAGGKVRYYLHGYINVSNCLRNSEDVVRIINSGPLPSDTSSESSPERKERSSYRDSVSQESTDYYDGSQGRDDSISRSKSSRKTFFRSFRKSPESSYPQAQAIQRPDTAISAMAASGTGNQMEGSLSRLTEDYVSEVPRELPSTPYCRFMLLKHTPGFKAPKLAITFATQPALDLLNLGLAADAINDKDVFTVLAEQANCPSINKSFRQSVRETVLVERRQAVAEIMVSAPTTSRKGSLMTIGWGNEEQGRSRTIGNKMMLIQSFWTPLNDEEGRPAWVMLVLIPTST</sequence>
<dbReference type="EMBL" id="NLAX01000701">
    <property type="protein sequence ID" value="PKS07320.1"/>
    <property type="molecule type" value="Genomic_DNA"/>
</dbReference>
<feature type="compositionally biased region" description="Basic and acidic residues" evidence="4">
    <location>
        <begin position="27"/>
        <end position="41"/>
    </location>
</feature>
<accession>A0A2N3N4F9</accession>
<dbReference type="InterPro" id="IPR016137">
    <property type="entry name" value="RGS"/>
</dbReference>
<evidence type="ECO:0000259" key="5">
    <source>
        <dbReference type="SMART" id="SM00315"/>
    </source>
</evidence>
<dbReference type="GO" id="GO:0005634">
    <property type="term" value="C:nucleus"/>
    <property type="evidence" value="ECO:0007669"/>
    <property type="project" value="TreeGrafter"/>
</dbReference>
<feature type="compositionally biased region" description="Pro residues" evidence="4">
    <location>
        <begin position="1"/>
        <end position="10"/>
    </location>
</feature>
<dbReference type="SUPFAM" id="SSF55785">
    <property type="entry name" value="PYP-like sensor domain (PAS domain)"/>
    <property type="match status" value="1"/>
</dbReference>
<keyword evidence="7" id="KW-1185">Reference proteome</keyword>
<evidence type="ECO:0000313" key="7">
    <source>
        <dbReference type="Proteomes" id="UP000233524"/>
    </source>
</evidence>
<organism evidence="6 7">
    <name type="scientific">Lomentospora prolificans</name>
    <dbReference type="NCBI Taxonomy" id="41688"/>
    <lineage>
        <taxon>Eukaryota</taxon>
        <taxon>Fungi</taxon>
        <taxon>Dikarya</taxon>
        <taxon>Ascomycota</taxon>
        <taxon>Pezizomycotina</taxon>
        <taxon>Sordariomycetes</taxon>
        <taxon>Hypocreomycetidae</taxon>
        <taxon>Microascales</taxon>
        <taxon>Microascaceae</taxon>
        <taxon>Lomentospora</taxon>
    </lineage>
</organism>
<dbReference type="Gene3D" id="3.30.450.20">
    <property type="entry name" value="PAS domain"/>
    <property type="match status" value="1"/>
</dbReference>
<gene>
    <name evidence="6" type="ORF">jhhlp_005922</name>
</gene>
<keyword evidence="1" id="KW-0285">Flavoprotein</keyword>
<dbReference type="InterPro" id="IPR036305">
    <property type="entry name" value="RGS_sf"/>
</dbReference>
<dbReference type="STRING" id="41688.A0A2N3N4F9"/>
<dbReference type="PANTHER" id="PTHR47429">
    <property type="entry name" value="PROTEIN TWIN LOV 1"/>
    <property type="match status" value="1"/>
</dbReference>
<reference evidence="6 7" key="1">
    <citation type="journal article" date="2017" name="G3 (Bethesda)">
        <title>First Draft Genome Sequence of the Pathogenic Fungus Lomentospora prolificans (Formerly Scedosporium prolificans).</title>
        <authorList>
            <person name="Luo R."/>
            <person name="Zimin A."/>
            <person name="Workman R."/>
            <person name="Fan Y."/>
            <person name="Pertea G."/>
            <person name="Grossman N."/>
            <person name="Wear M.P."/>
            <person name="Jia B."/>
            <person name="Miller H."/>
            <person name="Casadevall A."/>
            <person name="Timp W."/>
            <person name="Zhang S.X."/>
            <person name="Salzberg S.L."/>
        </authorList>
    </citation>
    <scope>NUCLEOTIDE SEQUENCE [LARGE SCALE GENOMIC DNA]</scope>
    <source>
        <strain evidence="6 7">JHH-5317</strain>
    </source>
</reference>
<dbReference type="InterPro" id="IPR035965">
    <property type="entry name" value="PAS-like_dom_sf"/>
</dbReference>
<feature type="region of interest" description="Disordered" evidence="4">
    <location>
        <begin position="402"/>
        <end position="450"/>
    </location>
</feature>
<dbReference type="InParanoid" id="A0A2N3N4F9"/>
<comment type="caution">
    <text evidence="6">The sequence shown here is derived from an EMBL/GenBank/DDBJ whole genome shotgun (WGS) entry which is preliminary data.</text>
</comment>
<keyword evidence="2" id="KW-0288">FMN</keyword>
<dbReference type="AlphaFoldDB" id="A0A2N3N4F9"/>
<evidence type="ECO:0000256" key="4">
    <source>
        <dbReference type="SAM" id="MobiDB-lite"/>
    </source>
</evidence>
<feature type="region of interest" description="Disordered" evidence="4">
    <location>
        <begin position="87"/>
        <end position="117"/>
    </location>
</feature>
<evidence type="ECO:0000256" key="1">
    <source>
        <dbReference type="ARBA" id="ARBA00022630"/>
    </source>
</evidence>
<dbReference type="InterPro" id="IPR044926">
    <property type="entry name" value="RGS_subdomain_2"/>
</dbReference>
<proteinExistence type="predicted"/>
<name>A0A2N3N4F9_9PEZI</name>
<protein>
    <recommendedName>
        <fullName evidence="5">RGS domain-containing protein</fullName>
    </recommendedName>
</protein>